<name>A0A1T5GR79_9FLAO</name>
<evidence type="ECO:0000313" key="6">
    <source>
        <dbReference type="EMBL" id="SKC10858.1"/>
    </source>
</evidence>
<keyword evidence="7" id="KW-1185">Reference proteome</keyword>
<evidence type="ECO:0000256" key="3">
    <source>
        <dbReference type="ARBA" id="ARBA00023163"/>
    </source>
</evidence>
<protein>
    <submittedName>
        <fullName evidence="6">Helix-turn-helix domain-containing protein</fullName>
    </submittedName>
</protein>
<feature type="domain" description="HTH araC/xylS-type" evidence="5">
    <location>
        <begin position="391"/>
        <end position="499"/>
    </location>
</feature>
<evidence type="ECO:0000256" key="2">
    <source>
        <dbReference type="ARBA" id="ARBA00023125"/>
    </source>
</evidence>
<dbReference type="Gene3D" id="1.25.40.10">
    <property type="entry name" value="Tetratricopeptide repeat domain"/>
    <property type="match status" value="1"/>
</dbReference>
<dbReference type="SMART" id="SM00342">
    <property type="entry name" value="HTH_ARAC"/>
    <property type="match status" value="1"/>
</dbReference>
<evidence type="ECO:0000259" key="5">
    <source>
        <dbReference type="PROSITE" id="PS01124"/>
    </source>
</evidence>
<keyword evidence="3" id="KW-0804">Transcription</keyword>
<sequence length="506" mass="59006">MDYSKIKFLICLFLTTFCFGQQKLDEGKSKNFAYYKNLVNTSSHNYYHNSEALLQNAQTNYEKVYANLIMGGAKYSTGFYTQAVYYYEVAEKMGKNIDSINLKMAYTNGLAMSYRRAGLIEQSDDAWQNYIKLQNKSKNPYKEAQYYYDLSKIYDIDAKYCKASEARNKYLDLVPTDIQKKDLDYIFAIYAQNAFTQMKCGNVIEAEQNLKKADASISDVVVRENSSLYEIYDLAKALLSLKKGNKDEAKEFFSSAYSRSKAKNTVAATKLILKERLHAKIDSPEEQLAFAEEVDDITNNETLRIQELTKYETKKSKTKIQEEKTKTRIVFLLVVFCIICLIILVWYNRLKRKKLTAAFQEIIAGLEQKKNTKIESHASTSDDIREIENEEQIILQLKNLEQKNFFLKQNLLATQLATKLNITPRNLSFLLKKYYNQDFNNYMNDLRIDYFTQLLKDNPQYRKYKIAALAEMCGYNSYNQFAVNFKAKTKISPSQYLTYLEKDFEK</sequence>
<evidence type="ECO:0000313" key="7">
    <source>
        <dbReference type="Proteomes" id="UP000191112"/>
    </source>
</evidence>
<dbReference type="RefSeq" id="WP_079668276.1">
    <property type="nucleotide sequence ID" value="NZ_FUYZ01000016.1"/>
</dbReference>
<dbReference type="AlphaFoldDB" id="A0A1T5GR79"/>
<keyword evidence="2" id="KW-0238">DNA-binding</keyword>
<organism evidence="6 7">
    <name type="scientific">Soonwooa buanensis</name>
    <dbReference type="NCBI Taxonomy" id="619805"/>
    <lineage>
        <taxon>Bacteria</taxon>
        <taxon>Pseudomonadati</taxon>
        <taxon>Bacteroidota</taxon>
        <taxon>Flavobacteriia</taxon>
        <taxon>Flavobacteriales</taxon>
        <taxon>Weeksellaceae</taxon>
        <taxon>Chryseobacterium group</taxon>
        <taxon>Soonwooa</taxon>
    </lineage>
</organism>
<keyword evidence="4" id="KW-0812">Transmembrane</keyword>
<dbReference type="PROSITE" id="PS01124">
    <property type="entry name" value="HTH_ARAC_FAMILY_2"/>
    <property type="match status" value="1"/>
</dbReference>
<dbReference type="STRING" id="619805.SAMN05660477_03065"/>
<dbReference type="PANTHER" id="PTHR43280:SF2">
    <property type="entry name" value="HTH-TYPE TRANSCRIPTIONAL REGULATOR EXSA"/>
    <property type="match status" value="1"/>
</dbReference>
<keyword evidence="4" id="KW-1133">Transmembrane helix</keyword>
<gene>
    <name evidence="6" type="ORF">SAMN05660477_03065</name>
</gene>
<proteinExistence type="predicted"/>
<dbReference type="InterPro" id="IPR018060">
    <property type="entry name" value="HTH_AraC"/>
</dbReference>
<keyword evidence="1" id="KW-0805">Transcription regulation</keyword>
<dbReference type="EMBL" id="FUYZ01000016">
    <property type="protein sequence ID" value="SKC10858.1"/>
    <property type="molecule type" value="Genomic_DNA"/>
</dbReference>
<evidence type="ECO:0000256" key="1">
    <source>
        <dbReference type="ARBA" id="ARBA00023015"/>
    </source>
</evidence>
<dbReference type="SUPFAM" id="SSF48452">
    <property type="entry name" value="TPR-like"/>
    <property type="match status" value="1"/>
</dbReference>
<dbReference type="SUPFAM" id="SSF46689">
    <property type="entry name" value="Homeodomain-like"/>
    <property type="match status" value="1"/>
</dbReference>
<feature type="transmembrane region" description="Helical" evidence="4">
    <location>
        <begin position="329"/>
        <end position="347"/>
    </location>
</feature>
<dbReference type="Gene3D" id="1.10.10.60">
    <property type="entry name" value="Homeodomain-like"/>
    <property type="match status" value="2"/>
</dbReference>
<dbReference type="GO" id="GO:0003700">
    <property type="term" value="F:DNA-binding transcription factor activity"/>
    <property type="evidence" value="ECO:0007669"/>
    <property type="project" value="InterPro"/>
</dbReference>
<reference evidence="6 7" key="1">
    <citation type="submission" date="2017-02" db="EMBL/GenBank/DDBJ databases">
        <authorList>
            <person name="Peterson S.W."/>
        </authorList>
    </citation>
    <scope>NUCLEOTIDE SEQUENCE [LARGE SCALE GENOMIC DNA]</scope>
    <source>
        <strain evidence="6 7">DSM 22323</strain>
    </source>
</reference>
<dbReference type="Pfam" id="PF12833">
    <property type="entry name" value="HTH_18"/>
    <property type="match status" value="1"/>
</dbReference>
<dbReference type="GO" id="GO:0043565">
    <property type="term" value="F:sequence-specific DNA binding"/>
    <property type="evidence" value="ECO:0007669"/>
    <property type="project" value="InterPro"/>
</dbReference>
<accession>A0A1T5GR79</accession>
<dbReference type="InterPro" id="IPR009057">
    <property type="entry name" value="Homeodomain-like_sf"/>
</dbReference>
<keyword evidence="4" id="KW-0472">Membrane</keyword>
<dbReference type="Proteomes" id="UP000191112">
    <property type="component" value="Unassembled WGS sequence"/>
</dbReference>
<dbReference type="InterPro" id="IPR011990">
    <property type="entry name" value="TPR-like_helical_dom_sf"/>
</dbReference>
<evidence type="ECO:0000256" key="4">
    <source>
        <dbReference type="SAM" id="Phobius"/>
    </source>
</evidence>
<dbReference type="PANTHER" id="PTHR43280">
    <property type="entry name" value="ARAC-FAMILY TRANSCRIPTIONAL REGULATOR"/>
    <property type="match status" value="1"/>
</dbReference>